<keyword evidence="2" id="KW-1185">Reference proteome</keyword>
<dbReference type="Proteomes" id="UP000271889">
    <property type="component" value="Unassembled WGS sequence"/>
</dbReference>
<reference evidence="1 2" key="1">
    <citation type="submission" date="2018-11" db="EMBL/GenBank/DDBJ databases">
        <authorList>
            <consortium name="Pathogen Informatics"/>
        </authorList>
    </citation>
    <scope>NUCLEOTIDE SEQUENCE [LARGE SCALE GENOMIC DNA]</scope>
</reference>
<dbReference type="OrthoDB" id="5789147at2759"/>
<name>A0A3P6UDM9_CYLGO</name>
<dbReference type="EMBL" id="UYRV01024867">
    <property type="protein sequence ID" value="VDK76434.1"/>
    <property type="molecule type" value="Genomic_DNA"/>
</dbReference>
<evidence type="ECO:0000313" key="1">
    <source>
        <dbReference type="EMBL" id="VDK76434.1"/>
    </source>
</evidence>
<dbReference type="AlphaFoldDB" id="A0A3P6UDM9"/>
<organism evidence="1 2">
    <name type="scientific">Cylicostephanus goldi</name>
    <name type="common">Nematode worm</name>
    <dbReference type="NCBI Taxonomy" id="71465"/>
    <lineage>
        <taxon>Eukaryota</taxon>
        <taxon>Metazoa</taxon>
        <taxon>Ecdysozoa</taxon>
        <taxon>Nematoda</taxon>
        <taxon>Chromadorea</taxon>
        <taxon>Rhabditida</taxon>
        <taxon>Rhabditina</taxon>
        <taxon>Rhabditomorpha</taxon>
        <taxon>Strongyloidea</taxon>
        <taxon>Strongylidae</taxon>
        <taxon>Cylicostephanus</taxon>
    </lineage>
</organism>
<proteinExistence type="predicted"/>
<gene>
    <name evidence="1" type="ORF">CGOC_LOCUS7233</name>
</gene>
<accession>A0A3P6UDM9</accession>
<evidence type="ECO:0000313" key="2">
    <source>
        <dbReference type="Proteomes" id="UP000271889"/>
    </source>
</evidence>
<protein>
    <submittedName>
        <fullName evidence="1">Uncharacterized protein</fullName>
    </submittedName>
</protein>
<sequence>MGTLIRRVVYCSGAFKQEFELEKQGSASLKGSLVEFDFTLKHQQPVCIRVQTPCGEIGMFELNDMVSEHVFRPMQHGCGKGMWKIDVLEDAEKRLVILDIILLFIRIIWDLWG</sequence>